<dbReference type="InterPro" id="IPR011527">
    <property type="entry name" value="ABC1_TM_dom"/>
</dbReference>
<name>A0ABS6N9U2_9RHOB</name>
<dbReference type="PROSITE" id="PS50929">
    <property type="entry name" value="ABC_TM1F"/>
    <property type="match status" value="1"/>
</dbReference>
<accession>A0ABS6N9U2</accession>
<dbReference type="InterPro" id="IPR010128">
    <property type="entry name" value="ATPase_T1SS_PrtD-like"/>
</dbReference>
<evidence type="ECO:0000256" key="1">
    <source>
        <dbReference type="ARBA" id="ARBA00004141"/>
    </source>
</evidence>
<dbReference type="NCBIfam" id="TIGR01842">
    <property type="entry name" value="type_I_sec_PrtD"/>
    <property type="match status" value="1"/>
</dbReference>
<evidence type="ECO:0000256" key="6">
    <source>
        <dbReference type="ARBA" id="ARBA00023136"/>
    </source>
</evidence>
<dbReference type="EMBL" id="JAHRWL010000002">
    <property type="protein sequence ID" value="MBV2360787.1"/>
    <property type="molecule type" value="Genomic_DNA"/>
</dbReference>
<dbReference type="InterPro" id="IPR039421">
    <property type="entry name" value="Type_1_exporter"/>
</dbReference>
<dbReference type="PROSITE" id="PS00211">
    <property type="entry name" value="ABC_TRANSPORTER_1"/>
    <property type="match status" value="1"/>
</dbReference>
<evidence type="ECO:0000313" key="10">
    <source>
        <dbReference type="EMBL" id="MBV2360787.1"/>
    </source>
</evidence>
<proteinExistence type="predicted"/>
<evidence type="ECO:0000256" key="7">
    <source>
        <dbReference type="SAM" id="Phobius"/>
    </source>
</evidence>
<protein>
    <submittedName>
        <fullName evidence="10">Type I secretion system permease/ATPase</fullName>
    </submittedName>
</protein>
<comment type="caution">
    <text evidence="10">The sequence shown here is derived from an EMBL/GenBank/DDBJ whole genome shotgun (WGS) entry which is preliminary data.</text>
</comment>
<dbReference type="Proteomes" id="UP001166293">
    <property type="component" value="Unassembled WGS sequence"/>
</dbReference>
<keyword evidence="5 7" id="KW-1133">Transmembrane helix</keyword>
<feature type="transmembrane region" description="Helical" evidence="7">
    <location>
        <begin position="20"/>
        <end position="44"/>
    </location>
</feature>
<feature type="transmembrane region" description="Helical" evidence="7">
    <location>
        <begin position="145"/>
        <end position="170"/>
    </location>
</feature>
<feature type="domain" description="ABC transmembrane type-1" evidence="9">
    <location>
        <begin position="20"/>
        <end position="296"/>
    </location>
</feature>
<evidence type="ECO:0000256" key="5">
    <source>
        <dbReference type="ARBA" id="ARBA00022989"/>
    </source>
</evidence>
<dbReference type="RefSeq" id="WP_217779141.1">
    <property type="nucleotide sequence ID" value="NZ_JAHRWL010000002.1"/>
</dbReference>
<keyword evidence="3" id="KW-0547">Nucleotide-binding</keyword>
<dbReference type="InterPro" id="IPR003593">
    <property type="entry name" value="AAA+_ATPase"/>
</dbReference>
<feature type="domain" description="ABC transporter" evidence="8">
    <location>
        <begin position="328"/>
        <end position="569"/>
    </location>
</feature>
<evidence type="ECO:0000313" key="11">
    <source>
        <dbReference type="Proteomes" id="UP001166293"/>
    </source>
</evidence>
<dbReference type="InterPro" id="IPR017871">
    <property type="entry name" value="ABC_transporter-like_CS"/>
</dbReference>
<keyword evidence="2 7" id="KW-0812">Transmembrane</keyword>
<comment type="subcellular location">
    <subcellularLocation>
        <location evidence="1">Membrane</location>
        <topology evidence="1">Multi-pass membrane protein</topology>
    </subcellularLocation>
</comment>
<evidence type="ECO:0000259" key="9">
    <source>
        <dbReference type="PROSITE" id="PS50929"/>
    </source>
</evidence>
<keyword evidence="11" id="KW-1185">Reference proteome</keyword>
<evidence type="ECO:0000256" key="3">
    <source>
        <dbReference type="ARBA" id="ARBA00022741"/>
    </source>
</evidence>
<dbReference type="InterPro" id="IPR003439">
    <property type="entry name" value="ABC_transporter-like_ATP-bd"/>
</dbReference>
<dbReference type="Pfam" id="PF00005">
    <property type="entry name" value="ABC_tran"/>
    <property type="match status" value="1"/>
</dbReference>
<dbReference type="PANTHER" id="PTHR24221:SF248">
    <property type="entry name" value="ABC TRANSPORTER TRANSMEMBRANE REGION"/>
    <property type="match status" value="1"/>
</dbReference>
<evidence type="ECO:0000259" key="8">
    <source>
        <dbReference type="PROSITE" id="PS50893"/>
    </source>
</evidence>
<evidence type="ECO:0000256" key="4">
    <source>
        <dbReference type="ARBA" id="ARBA00022840"/>
    </source>
</evidence>
<dbReference type="SMART" id="SM00382">
    <property type="entry name" value="AAA"/>
    <property type="match status" value="1"/>
</dbReference>
<gene>
    <name evidence="10" type="ORF">KUH32_13545</name>
</gene>
<reference evidence="10" key="1">
    <citation type="submission" date="2021-06" db="EMBL/GenBank/DDBJ databases">
        <title>Thalassococcus sp. CAU 1522 isolated from sea sand, Republic of Korea.</title>
        <authorList>
            <person name="Kim W."/>
        </authorList>
    </citation>
    <scope>NUCLEOTIDE SEQUENCE</scope>
    <source>
        <strain evidence="10">CAU 1522</strain>
    </source>
</reference>
<evidence type="ECO:0000256" key="2">
    <source>
        <dbReference type="ARBA" id="ARBA00022692"/>
    </source>
</evidence>
<dbReference type="Pfam" id="PF00664">
    <property type="entry name" value="ABC_membrane"/>
    <property type="match status" value="1"/>
</dbReference>
<keyword evidence="4" id="KW-0067">ATP-binding</keyword>
<keyword evidence="6 7" id="KW-0472">Membrane</keyword>
<sequence>MTPEKSIYDAAIAAMKRRFILVAAFSAVVNILMLTGPMFMLQVYDRVLSSGSVATLQGLFVIVVVAFAFLGFYDFLRTRLLSRAGYRLDQDVSAEAFAIWMRAGAGRVRPEGRPLNDLSAVRGFVGSPAILGFFDLPWVPVYLGIVWLVHPWLGMLTLAGALLVLGLALANQALTRPSTAQAMVMDAAESGFVEQAHVNGDTILSLGMGDAILDRWRDMHRRGLATGQVGGDRGEAFTTSSKAFRLLLQSALLGLGGYLALQQEISAGMIVAASIIAGRALAPIDQVIGQWRGVIRAREAHRRLRATFRAQAARPASAMDLPEPKGHVILNGVTKFPPSPEPDIDAKPILSALSLRLQPGRALGVIGPSAGGKSTLARLLVGAWQPDQGEVRLDGATLTQWDPAQLGRHIGYLPQKLELLAGTVRDNIARFDPKATDEEVIAAARLANVHELILSLPDGYGTQIGYVTQPLSGGQIQRIGLARAVFGQPKLVVLDEPNSNLDIDGDTALTEAIETLKRNGSTVVVMAHRPSAIAAVDDILVLKNGQKVDYGPKAEVLGRMNAQQAARAAQAQVRTEAAHG</sequence>
<organism evidence="10 11">
    <name type="scientific">Thalassococcus arenae</name>
    <dbReference type="NCBI Taxonomy" id="2851652"/>
    <lineage>
        <taxon>Bacteria</taxon>
        <taxon>Pseudomonadati</taxon>
        <taxon>Pseudomonadota</taxon>
        <taxon>Alphaproteobacteria</taxon>
        <taxon>Rhodobacterales</taxon>
        <taxon>Roseobacteraceae</taxon>
        <taxon>Thalassococcus</taxon>
    </lineage>
</organism>
<dbReference type="PANTHER" id="PTHR24221">
    <property type="entry name" value="ATP-BINDING CASSETTE SUB-FAMILY B"/>
    <property type="match status" value="1"/>
</dbReference>
<feature type="transmembrane region" description="Helical" evidence="7">
    <location>
        <begin position="56"/>
        <end position="76"/>
    </location>
</feature>
<dbReference type="PROSITE" id="PS50893">
    <property type="entry name" value="ABC_TRANSPORTER_2"/>
    <property type="match status" value="1"/>
</dbReference>